<dbReference type="GO" id="GO:0006508">
    <property type="term" value="P:proteolysis"/>
    <property type="evidence" value="ECO:0007669"/>
    <property type="project" value="UniProtKB-KW"/>
</dbReference>
<keyword evidence="1" id="KW-0645">Protease</keyword>
<evidence type="ECO:0000256" key="2">
    <source>
        <dbReference type="ARBA" id="ARBA00022723"/>
    </source>
</evidence>
<keyword evidence="8" id="KW-1185">Reference proteome</keyword>
<dbReference type="InterPro" id="IPR001584">
    <property type="entry name" value="Integrase_cat-core"/>
</dbReference>
<feature type="compositionally biased region" description="Polar residues" evidence="5">
    <location>
        <begin position="829"/>
        <end position="850"/>
    </location>
</feature>
<feature type="non-terminal residue" evidence="7">
    <location>
        <position position="1875"/>
    </location>
</feature>
<comment type="caution">
    <text evidence="7">The sequence shown here is derived from an EMBL/GenBank/DDBJ whole genome shotgun (WGS) entry which is preliminary data.</text>
</comment>
<evidence type="ECO:0000313" key="7">
    <source>
        <dbReference type="EMBL" id="KAK9049228.1"/>
    </source>
</evidence>
<dbReference type="Pfam" id="PF25597">
    <property type="entry name" value="SH3_retrovirus"/>
    <property type="match status" value="1"/>
</dbReference>
<name>A0AAP0GH42_9ASTR</name>
<dbReference type="GO" id="GO:0046872">
    <property type="term" value="F:metal ion binding"/>
    <property type="evidence" value="ECO:0007669"/>
    <property type="project" value="UniProtKB-KW"/>
</dbReference>
<evidence type="ECO:0000256" key="5">
    <source>
        <dbReference type="SAM" id="MobiDB-lite"/>
    </source>
</evidence>
<evidence type="ECO:0000256" key="3">
    <source>
        <dbReference type="ARBA" id="ARBA00022750"/>
    </source>
</evidence>
<dbReference type="EMBL" id="JBCNJP010007770">
    <property type="protein sequence ID" value="KAK9049228.1"/>
    <property type="molecule type" value="Genomic_DNA"/>
</dbReference>
<dbReference type="InterPro" id="IPR029472">
    <property type="entry name" value="Copia-like_N"/>
</dbReference>
<dbReference type="SUPFAM" id="SSF53098">
    <property type="entry name" value="Ribonuclease H-like"/>
    <property type="match status" value="1"/>
</dbReference>
<evidence type="ECO:0000313" key="8">
    <source>
        <dbReference type="Proteomes" id="UP001408789"/>
    </source>
</evidence>
<sequence length="1875" mass="213918">MGDNPFATLVSKIDAGDPLYLHPSDASNLTIINVKLKGTENYRVWANAMKLALKVKNKYGFIDGTCIIDEDDDVLINQWERCNSVVLTWLLNSISEELYLGQVYSSLASDVWKDLKETYDKVDGSVVFDLYQKINSFSQNNMSVSEYYHKLTVMWKDLDQILQLPTCTCEAAKQFNDFSHLIKLMQFLMGLDSEYQSVISNLLIKDSLPTIKDAFAIISREESRKNSSNGGIKGQTQTVGFVSKSNQFTEIKKKNKTANSGLKCSHCNKTGHTVDKCFEIIGYPSWMKPRNGQGKRPGSFTAMCETTSSSDCASPLNFLSTDQVAKLMSLLGDKSSDGGSSSNVSSNISGRFFCSSVLGSKTYCFTSSSQNNSMTWIIDSGANHHMVMTDHCLINQVNISDLNIRVKHPNGTNALVTKIGDIKLSDQITLNDVFVIPEYCVNLLSVHRLSRDSKVIVYFDENKCYLQDLLTKKNLVIGRQVDGLYLSNESCVQYKVCNSVCNISDLWHARLGHPSHVVLKFLKNDLKINQIENVSPCETCHRAKQHRDPFPLSDHHSKSLGELIHLDVWGPFKVASREGFRYFLTVVDDYSRAVWIFLMKSKSEVFTHIQTFVALIKTQFDKLVKVFRSDNGTEFVNTQMNNFCKANGIIHQTTCVYTPQQNGIAERKHRHLLNVARALLFQGNFPLNFWSECVLTAAYLINRTPSSVLDGKTPYQCVYGFKAVLSHLRLVGCLCFSTVLNKENKFSSNAEKAVLLGYSNNKKGYKLWSLDNKVVYYSRDVKFYENIFPFKTVSNIEENNNQGVNSLNFFEMFDSTDPGTSKVAEPNDENTNNSENTGSHGSQQSVSGDESTQDEAVLYSPDEGAGQNITEQSSSLEPGQGRVEHEASSPDLDTNSEGNGSQPNISVPVRRSSRQTVVPSKFNDYIIEGKVKYGLEKVVNYANLSHDNFCFVAQLNKESEPKHYFQAAKSPNWISAMNDEIEALHRNNTWDLVELPPGRKTVGCKWIYKIKYKSTGEIDRYKARLVAKGYSQKEGIDFDETFSPVVKMITVRTVLTLAVENSWPLYQLDINNAFLYGDLHEDVYMALPEGYYSKTETRVCKLRKSLYGLKQAPRMWNEKLVGVLLELGFSQSKCDYSMFIKQNNSVFIVLLVYVDDIIITGNNINEFDKLKELLKTKFLIKDLGELKYFLGIEVIKMNNGICLSQRKYCIELLAEFGMTGSKPINVPIEKNYILSSLNKDKNEPVTNISGYQRLVGKLIYLSHTRPDIAYAVHYLSQFMHSPKQSHMAVAYADSDWAKCLVTRKSVTGYCVFLGSSLVTWKSKKQSTVARSTAEAEYRSMCTATTDVMWLINLLQELGVHVDLPVSLYCDNTAAMSIASNPVFHDRTKHFELDLFFLRDQISKGCVKTVSVGTSDQIADLFTKGLMVSQHEKLCDIVKDGTHGYRLPKDIQPLCYFHLYKLFTFVLRHTSAYMAARFWVGVLYVYRVKDGTHGYRLPKDIQPLCYFHLYKLFTFVLRHTSAYMAARFWVGVLYVYRELPSAEKEGLLKLPRSADLGYLSCDCCRVHALSLWCWQVPQQTFPGHPWLDTPEGHASLWRVLVGYYYRDCDVGYRRVVACNSSVIFTFLFFSVNACVSRVSNACVSRVFRPSEHLDFRCLYSQQSLNRFVSRANFVILIVKDGTHGYRLPKDIQPLCYFHLYKLFTFVLRHTSAYMAARFWVGVLYVYRVKDGTHGYRLPKDIQPLCYFHLYKLFTFVLRHTSAYMAARFWVGVLYVYRVKDGTHGYRLPKDIQPLCYFHLYKLFTFVLRHTSAYMAARFWVGVLYVYRVKDGTHGYRLPKDIQPLCYFHLYKLFTFVLRHTSAYMAARFWVGVLYVY</sequence>
<keyword evidence="4" id="KW-0378">Hydrolase</keyword>
<proteinExistence type="predicted"/>
<dbReference type="GO" id="GO:0015074">
    <property type="term" value="P:DNA integration"/>
    <property type="evidence" value="ECO:0007669"/>
    <property type="project" value="InterPro"/>
</dbReference>
<keyword evidence="2" id="KW-0479">Metal-binding</keyword>
<dbReference type="Proteomes" id="UP001408789">
    <property type="component" value="Unassembled WGS sequence"/>
</dbReference>
<dbReference type="GO" id="GO:0004190">
    <property type="term" value="F:aspartic-type endopeptidase activity"/>
    <property type="evidence" value="ECO:0007669"/>
    <property type="project" value="UniProtKB-KW"/>
</dbReference>
<feature type="region of interest" description="Disordered" evidence="5">
    <location>
        <begin position="816"/>
        <end position="914"/>
    </location>
</feature>
<accession>A0AAP0GH42</accession>
<dbReference type="InterPro" id="IPR057670">
    <property type="entry name" value="SH3_retrovirus"/>
</dbReference>
<dbReference type="CDD" id="cd09272">
    <property type="entry name" value="RNase_HI_RT_Ty1"/>
    <property type="match status" value="1"/>
</dbReference>
<dbReference type="Gene3D" id="3.30.420.10">
    <property type="entry name" value="Ribonuclease H-like superfamily/Ribonuclease H"/>
    <property type="match status" value="1"/>
</dbReference>
<dbReference type="InterPro" id="IPR013103">
    <property type="entry name" value="RVT_2"/>
</dbReference>
<dbReference type="InterPro" id="IPR054722">
    <property type="entry name" value="PolX-like_BBD"/>
</dbReference>
<evidence type="ECO:0000256" key="1">
    <source>
        <dbReference type="ARBA" id="ARBA00022670"/>
    </source>
</evidence>
<dbReference type="InterPro" id="IPR025724">
    <property type="entry name" value="GAG-pre-integrase_dom"/>
</dbReference>
<keyword evidence="3" id="KW-0064">Aspartyl protease</keyword>
<dbReference type="Pfam" id="PF07727">
    <property type="entry name" value="RVT_2"/>
    <property type="match status" value="1"/>
</dbReference>
<gene>
    <name evidence="7" type="ORF">SSX86_031804</name>
</gene>
<dbReference type="PANTHER" id="PTHR42648">
    <property type="entry name" value="TRANSPOSASE, PUTATIVE-RELATED"/>
    <property type="match status" value="1"/>
</dbReference>
<dbReference type="PANTHER" id="PTHR42648:SF31">
    <property type="entry name" value="RNA-DIRECTED DNA POLYMERASE"/>
    <property type="match status" value="1"/>
</dbReference>
<dbReference type="Pfam" id="PF00665">
    <property type="entry name" value="rve"/>
    <property type="match status" value="1"/>
</dbReference>
<dbReference type="Pfam" id="PF14244">
    <property type="entry name" value="Retrotran_gag_3"/>
    <property type="match status" value="1"/>
</dbReference>
<feature type="compositionally biased region" description="Polar residues" evidence="5">
    <location>
        <begin position="891"/>
        <end position="905"/>
    </location>
</feature>
<dbReference type="SUPFAM" id="SSF56672">
    <property type="entry name" value="DNA/RNA polymerases"/>
    <property type="match status" value="1"/>
</dbReference>
<feature type="domain" description="Integrase catalytic" evidence="6">
    <location>
        <begin position="547"/>
        <end position="722"/>
    </location>
</feature>
<dbReference type="InterPro" id="IPR012337">
    <property type="entry name" value="RNaseH-like_sf"/>
</dbReference>
<dbReference type="Pfam" id="PF13976">
    <property type="entry name" value="gag_pre-integrs"/>
    <property type="match status" value="1"/>
</dbReference>
<dbReference type="Pfam" id="PF22936">
    <property type="entry name" value="Pol_BBD"/>
    <property type="match status" value="1"/>
</dbReference>
<reference evidence="7 8" key="1">
    <citation type="submission" date="2024-04" db="EMBL/GenBank/DDBJ databases">
        <title>The reference genome of an endangered Asteraceae, Deinandra increscens subsp. villosa, native to the Central Coast of California.</title>
        <authorList>
            <person name="Guilliams M."/>
            <person name="Hasenstab-Lehman K."/>
            <person name="Meyer R."/>
            <person name="Mcevoy S."/>
        </authorList>
    </citation>
    <scope>NUCLEOTIDE SEQUENCE [LARGE SCALE GENOMIC DNA]</scope>
    <source>
        <tissue evidence="7">Leaf</tissue>
    </source>
</reference>
<feature type="compositionally biased region" description="Polar residues" evidence="5">
    <location>
        <begin position="867"/>
        <end position="877"/>
    </location>
</feature>
<evidence type="ECO:0000259" key="6">
    <source>
        <dbReference type="PROSITE" id="PS50994"/>
    </source>
</evidence>
<organism evidence="7 8">
    <name type="scientific">Deinandra increscens subsp. villosa</name>
    <dbReference type="NCBI Taxonomy" id="3103831"/>
    <lineage>
        <taxon>Eukaryota</taxon>
        <taxon>Viridiplantae</taxon>
        <taxon>Streptophyta</taxon>
        <taxon>Embryophyta</taxon>
        <taxon>Tracheophyta</taxon>
        <taxon>Spermatophyta</taxon>
        <taxon>Magnoliopsida</taxon>
        <taxon>eudicotyledons</taxon>
        <taxon>Gunneridae</taxon>
        <taxon>Pentapetalae</taxon>
        <taxon>asterids</taxon>
        <taxon>campanulids</taxon>
        <taxon>Asterales</taxon>
        <taxon>Asteraceae</taxon>
        <taxon>Asteroideae</taxon>
        <taxon>Heliantheae alliance</taxon>
        <taxon>Madieae</taxon>
        <taxon>Madiinae</taxon>
        <taxon>Deinandra</taxon>
    </lineage>
</organism>
<dbReference type="InterPro" id="IPR036397">
    <property type="entry name" value="RNaseH_sf"/>
</dbReference>
<dbReference type="InterPro" id="IPR039537">
    <property type="entry name" value="Retrotran_Ty1/copia-like"/>
</dbReference>
<protein>
    <recommendedName>
        <fullName evidence="6">Integrase catalytic domain-containing protein</fullName>
    </recommendedName>
</protein>
<dbReference type="GO" id="GO:0003676">
    <property type="term" value="F:nucleic acid binding"/>
    <property type="evidence" value="ECO:0007669"/>
    <property type="project" value="InterPro"/>
</dbReference>
<evidence type="ECO:0000256" key="4">
    <source>
        <dbReference type="ARBA" id="ARBA00022801"/>
    </source>
</evidence>
<dbReference type="InterPro" id="IPR043502">
    <property type="entry name" value="DNA/RNA_pol_sf"/>
</dbReference>
<dbReference type="PROSITE" id="PS50994">
    <property type="entry name" value="INTEGRASE"/>
    <property type="match status" value="1"/>
</dbReference>